<dbReference type="EMBL" id="VLTM01000024">
    <property type="protein sequence ID" value="KAA0162938.1"/>
    <property type="molecule type" value="Genomic_DNA"/>
</dbReference>
<sequence length="291" mass="32142">MASRVPKINPGAVVAAAAGVGGLAGLGYLGYNSIYSVEGGQRAVIFNRLVGVRDVVVGEGTHLMIPWFDRPIIFDIRTRPRQVQSLTGSRDLQMVQISLRVLTRPQVERLPLIFSTIGEDWEEKILPSIVNEVLKQVIAQFNASQLLTQREQVSRRIRSLLEERARDFHIVLEDVSITDLQFGREFMGAVEAKQVAAQDAERARFIVDKAIQDKKTTVLRAEAEARAAELVGEAIKSNPGYVQLRRISVARDIAHTVSRSNNTVYLSADTLLLNLLSSEGIASEIKASDRA</sequence>
<keyword evidence="5 6" id="KW-0472">Membrane</keyword>
<evidence type="ECO:0000313" key="12">
    <source>
        <dbReference type="Proteomes" id="UP000322899"/>
    </source>
</evidence>
<protein>
    <recommendedName>
        <fullName evidence="6">Prohibitin</fullName>
    </recommendedName>
</protein>
<dbReference type="Proteomes" id="UP000322899">
    <property type="component" value="Unassembled WGS sequence"/>
</dbReference>
<dbReference type="FunFam" id="3.30.479.30:FF:000001">
    <property type="entry name" value="Prohibitin 2"/>
    <property type="match status" value="1"/>
</dbReference>
<dbReference type="Proteomes" id="UP000325113">
    <property type="component" value="Unassembled WGS sequence"/>
</dbReference>
<dbReference type="OMA" id="NEGTHFQ"/>
<dbReference type="SMART" id="SM00244">
    <property type="entry name" value="PHB"/>
    <property type="match status" value="1"/>
</dbReference>
<dbReference type="Gene3D" id="3.30.479.30">
    <property type="entry name" value="Band 7 domain"/>
    <property type="match status" value="1"/>
</dbReference>
<keyword evidence="13" id="KW-1185">Reference proteome</keyword>
<dbReference type="SUPFAM" id="SSF117892">
    <property type="entry name" value="Band 7/SPFH domain"/>
    <property type="match status" value="1"/>
</dbReference>
<evidence type="ECO:0000256" key="1">
    <source>
        <dbReference type="ARBA" id="ARBA00004273"/>
    </source>
</evidence>
<comment type="similarity">
    <text evidence="2 6">Belongs to the prohibitin family.</text>
</comment>
<dbReference type="Pfam" id="PF01145">
    <property type="entry name" value="Band_7"/>
    <property type="match status" value="1"/>
</dbReference>
<evidence type="ECO:0000256" key="3">
    <source>
        <dbReference type="ARBA" id="ARBA00022792"/>
    </source>
</evidence>
<keyword evidence="3 6" id="KW-0999">Mitochondrion inner membrane</keyword>
<evidence type="ECO:0000313" key="8">
    <source>
        <dbReference type="EMBL" id="CAD8558091.1"/>
    </source>
</evidence>
<evidence type="ECO:0000256" key="2">
    <source>
        <dbReference type="ARBA" id="ARBA00009658"/>
    </source>
</evidence>
<evidence type="ECO:0000259" key="7">
    <source>
        <dbReference type="SMART" id="SM00244"/>
    </source>
</evidence>
<dbReference type="PANTHER" id="PTHR23222:SF1">
    <property type="entry name" value="PROHIBITIN-2"/>
    <property type="match status" value="1"/>
</dbReference>
<organism evidence="10 14">
    <name type="scientific">Cafeteria roenbergensis</name>
    <name type="common">Marine flagellate</name>
    <dbReference type="NCBI Taxonomy" id="33653"/>
    <lineage>
        <taxon>Eukaryota</taxon>
        <taxon>Sar</taxon>
        <taxon>Stramenopiles</taxon>
        <taxon>Bigyra</taxon>
        <taxon>Opalozoa</taxon>
        <taxon>Bicosoecida</taxon>
        <taxon>Cafeteriaceae</taxon>
        <taxon>Cafeteria</taxon>
    </lineage>
</organism>
<evidence type="ECO:0000313" key="13">
    <source>
        <dbReference type="Proteomes" id="UP000323011"/>
    </source>
</evidence>
<evidence type="ECO:0000313" key="14">
    <source>
        <dbReference type="Proteomes" id="UP000325113"/>
    </source>
</evidence>
<dbReference type="PRINTS" id="PR00679">
    <property type="entry name" value="PROHIBITIN"/>
</dbReference>
<evidence type="ECO:0000313" key="10">
    <source>
        <dbReference type="EMBL" id="KAA0162938.1"/>
    </source>
</evidence>
<dbReference type="GO" id="GO:0007005">
    <property type="term" value="P:mitochondrion organization"/>
    <property type="evidence" value="ECO:0007669"/>
    <property type="project" value="TreeGrafter"/>
</dbReference>
<dbReference type="PANTHER" id="PTHR23222">
    <property type="entry name" value="PROHIBITIN"/>
    <property type="match status" value="1"/>
</dbReference>
<reference evidence="12 13" key="1">
    <citation type="submission" date="2019-07" db="EMBL/GenBank/DDBJ databases">
        <title>Genomes of Cafeteria roenbergensis.</title>
        <authorList>
            <person name="Fischer M.G."/>
            <person name="Hackl T."/>
            <person name="Roman M."/>
        </authorList>
    </citation>
    <scope>NUCLEOTIDE SEQUENCE [LARGE SCALE GENOMIC DNA]</scope>
    <source>
        <strain evidence="9 13">BVI</strain>
        <strain evidence="10 14">Cflag</strain>
        <strain evidence="11 12">E4-10P</strain>
    </source>
</reference>
<dbReference type="EMBL" id="VLTN01000076">
    <property type="protein sequence ID" value="KAA0146895.1"/>
    <property type="molecule type" value="Genomic_DNA"/>
</dbReference>
<feature type="transmembrane region" description="Helical" evidence="6">
    <location>
        <begin position="12"/>
        <end position="31"/>
    </location>
</feature>
<dbReference type="Proteomes" id="UP000323011">
    <property type="component" value="Unassembled WGS sequence"/>
</dbReference>
<dbReference type="OrthoDB" id="275637at2759"/>
<evidence type="ECO:0000313" key="9">
    <source>
        <dbReference type="EMBL" id="KAA0146895.1"/>
    </source>
</evidence>
<gene>
    <name evidence="8" type="ORF">CROE0942_LOCUS2425</name>
    <name evidence="11" type="ORF">FNF27_06342</name>
    <name evidence="9" type="ORF">FNF29_07776</name>
    <name evidence="10" type="ORF">FNF31_02994</name>
</gene>
<dbReference type="InterPro" id="IPR000163">
    <property type="entry name" value="Prohibitin"/>
</dbReference>
<dbReference type="InterPro" id="IPR036013">
    <property type="entry name" value="Band_7/SPFH_dom_sf"/>
</dbReference>
<proteinExistence type="inferred from homology"/>
<dbReference type="EMBL" id="HBET01003594">
    <property type="protein sequence ID" value="CAD8558091.1"/>
    <property type="molecule type" value="Transcribed_RNA"/>
</dbReference>
<reference evidence="8" key="2">
    <citation type="submission" date="2021-01" db="EMBL/GenBank/DDBJ databases">
        <authorList>
            <person name="Corre E."/>
            <person name="Pelletier E."/>
            <person name="Niang G."/>
            <person name="Scheremetjew M."/>
            <person name="Finn R."/>
            <person name="Kale V."/>
            <person name="Holt S."/>
            <person name="Cochrane G."/>
            <person name="Meng A."/>
            <person name="Brown T."/>
            <person name="Cohen L."/>
        </authorList>
    </citation>
    <scope>NUCLEOTIDE SEQUENCE</scope>
    <source>
        <strain evidence="8">E4-10</strain>
    </source>
</reference>
<dbReference type="EMBL" id="VLTO01000054">
    <property type="protein sequence ID" value="KAA0171432.1"/>
    <property type="molecule type" value="Genomic_DNA"/>
</dbReference>
<feature type="domain" description="Band 7" evidence="7">
    <location>
        <begin position="32"/>
        <end position="194"/>
    </location>
</feature>
<dbReference type="InterPro" id="IPR001107">
    <property type="entry name" value="Band_7"/>
</dbReference>
<keyword evidence="4" id="KW-0496">Mitochondrion</keyword>
<dbReference type="AlphaFoldDB" id="A0A5A8DCK9"/>
<dbReference type="CDD" id="cd03401">
    <property type="entry name" value="SPFH_prohibitin"/>
    <property type="match status" value="1"/>
</dbReference>
<comment type="subcellular location">
    <subcellularLocation>
        <location evidence="1 6">Mitochondrion inner membrane</location>
    </subcellularLocation>
</comment>
<evidence type="ECO:0000256" key="6">
    <source>
        <dbReference type="RuleBase" id="RU366048"/>
    </source>
</evidence>
<evidence type="ECO:0000313" key="11">
    <source>
        <dbReference type="EMBL" id="KAA0171432.1"/>
    </source>
</evidence>
<accession>A0A5A8DCK9</accession>
<keyword evidence="6" id="KW-1133">Transmembrane helix</keyword>
<evidence type="ECO:0000256" key="5">
    <source>
        <dbReference type="ARBA" id="ARBA00023136"/>
    </source>
</evidence>
<name>A0A5A8DCK9_CAFRO</name>
<keyword evidence="6" id="KW-0812">Transmembrane</keyword>
<dbReference type="GO" id="GO:0005743">
    <property type="term" value="C:mitochondrial inner membrane"/>
    <property type="evidence" value="ECO:0007669"/>
    <property type="project" value="UniProtKB-SubCell"/>
</dbReference>
<evidence type="ECO:0000256" key="4">
    <source>
        <dbReference type="ARBA" id="ARBA00023128"/>
    </source>
</evidence>